<proteinExistence type="inferred from homology"/>
<evidence type="ECO:0000313" key="7">
    <source>
        <dbReference type="Proteomes" id="UP000015453"/>
    </source>
</evidence>
<keyword evidence="7" id="KW-1185">Reference proteome</keyword>
<dbReference type="GO" id="GO:0004497">
    <property type="term" value="F:monooxygenase activity"/>
    <property type="evidence" value="ECO:0007669"/>
    <property type="project" value="InterPro"/>
</dbReference>
<dbReference type="GO" id="GO:0020037">
    <property type="term" value="F:heme binding"/>
    <property type="evidence" value="ECO:0007669"/>
    <property type="project" value="InterPro"/>
</dbReference>
<comment type="cofactor">
    <cofactor evidence="1">
        <name>heme</name>
        <dbReference type="ChEBI" id="CHEBI:30413"/>
    </cofactor>
</comment>
<evidence type="ECO:0000256" key="3">
    <source>
        <dbReference type="ARBA" id="ARBA00022723"/>
    </source>
</evidence>
<dbReference type="AlphaFoldDB" id="S8CLM2"/>
<feature type="non-terminal residue" evidence="6">
    <location>
        <position position="1"/>
    </location>
</feature>
<dbReference type="Gene3D" id="1.10.630.10">
    <property type="entry name" value="Cytochrome P450"/>
    <property type="match status" value="1"/>
</dbReference>
<keyword evidence="5" id="KW-0408">Iron</keyword>
<evidence type="ECO:0000256" key="1">
    <source>
        <dbReference type="ARBA" id="ARBA00001971"/>
    </source>
</evidence>
<comment type="similarity">
    <text evidence="2">Belongs to the cytochrome P450 family.</text>
</comment>
<name>S8CLM2_9LAMI</name>
<keyword evidence="3" id="KW-0479">Metal-binding</keyword>
<comment type="caution">
    <text evidence="6">The sequence shown here is derived from an EMBL/GenBank/DDBJ whole genome shotgun (WGS) entry which is preliminary data.</text>
</comment>
<dbReference type="GO" id="GO:0016705">
    <property type="term" value="F:oxidoreductase activity, acting on paired donors, with incorporation or reduction of molecular oxygen"/>
    <property type="evidence" value="ECO:0007669"/>
    <property type="project" value="InterPro"/>
</dbReference>
<reference evidence="6 7" key="1">
    <citation type="journal article" date="2013" name="BMC Genomics">
        <title>The miniature genome of a carnivorous plant Genlisea aurea contains a low number of genes and short non-coding sequences.</title>
        <authorList>
            <person name="Leushkin E.V."/>
            <person name="Sutormin R.A."/>
            <person name="Nabieva E.R."/>
            <person name="Penin A.A."/>
            <person name="Kondrashov A.S."/>
            <person name="Logacheva M.D."/>
        </authorList>
    </citation>
    <scope>NUCLEOTIDE SEQUENCE [LARGE SCALE GENOMIC DNA]</scope>
</reference>
<dbReference type="InterPro" id="IPR001128">
    <property type="entry name" value="Cyt_P450"/>
</dbReference>
<keyword evidence="4" id="KW-0560">Oxidoreductase</keyword>
<evidence type="ECO:0000256" key="2">
    <source>
        <dbReference type="ARBA" id="ARBA00010617"/>
    </source>
</evidence>
<gene>
    <name evidence="6" type="ORF">M569_09101</name>
</gene>
<evidence type="ECO:0000256" key="4">
    <source>
        <dbReference type="ARBA" id="ARBA00023002"/>
    </source>
</evidence>
<protein>
    <recommendedName>
        <fullName evidence="8">Cytochrome P450</fullName>
    </recommendedName>
</protein>
<dbReference type="Proteomes" id="UP000015453">
    <property type="component" value="Unassembled WGS sequence"/>
</dbReference>
<evidence type="ECO:0000256" key="5">
    <source>
        <dbReference type="ARBA" id="ARBA00023004"/>
    </source>
</evidence>
<feature type="non-terminal residue" evidence="6">
    <location>
        <position position="96"/>
    </location>
</feature>
<dbReference type="OrthoDB" id="1896685at2759"/>
<dbReference type="SUPFAM" id="SSF48264">
    <property type="entry name" value="Cytochrome P450"/>
    <property type="match status" value="1"/>
</dbReference>
<organism evidence="6 7">
    <name type="scientific">Genlisea aurea</name>
    <dbReference type="NCBI Taxonomy" id="192259"/>
    <lineage>
        <taxon>Eukaryota</taxon>
        <taxon>Viridiplantae</taxon>
        <taxon>Streptophyta</taxon>
        <taxon>Embryophyta</taxon>
        <taxon>Tracheophyta</taxon>
        <taxon>Spermatophyta</taxon>
        <taxon>Magnoliopsida</taxon>
        <taxon>eudicotyledons</taxon>
        <taxon>Gunneridae</taxon>
        <taxon>Pentapetalae</taxon>
        <taxon>asterids</taxon>
        <taxon>lamiids</taxon>
        <taxon>Lamiales</taxon>
        <taxon>Lentibulariaceae</taxon>
        <taxon>Genlisea</taxon>
    </lineage>
</organism>
<dbReference type="GO" id="GO:0005506">
    <property type="term" value="F:iron ion binding"/>
    <property type="evidence" value="ECO:0007669"/>
    <property type="project" value="InterPro"/>
</dbReference>
<evidence type="ECO:0008006" key="8">
    <source>
        <dbReference type="Google" id="ProtNLM"/>
    </source>
</evidence>
<dbReference type="Pfam" id="PF00067">
    <property type="entry name" value="p450"/>
    <property type="match status" value="1"/>
</dbReference>
<sequence length="96" mass="10807">RMPEIWGEDCNEFKPERWMSKQGEVNRVATKNFVSFGSGPWACLGKEFGMRRLKAAAATILHNFDVDIVPGQNVWPSVSALLNVKNGLKAEISSRW</sequence>
<dbReference type="EMBL" id="AUSU01004103">
    <property type="protein sequence ID" value="EPS65676.1"/>
    <property type="molecule type" value="Genomic_DNA"/>
</dbReference>
<dbReference type="PANTHER" id="PTHR24296">
    <property type="entry name" value="CYTOCHROME P450"/>
    <property type="match status" value="1"/>
</dbReference>
<evidence type="ECO:0000313" key="6">
    <source>
        <dbReference type="EMBL" id="EPS65676.1"/>
    </source>
</evidence>
<dbReference type="InterPro" id="IPR036396">
    <property type="entry name" value="Cyt_P450_sf"/>
</dbReference>
<accession>S8CLM2</accession>